<reference evidence="1 2" key="1">
    <citation type="submission" date="2014-11" db="EMBL/GenBank/DDBJ databases">
        <title>Complete Genome Sequence of Pseudoalteromonas sp. Strain OCN003 Isolated from Kaneohe Bay, Oahu, Hawaii.</title>
        <authorList>
            <person name="Beurmann S."/>
            <person name="Videau P."/>
            <person name="Ushijima B."/>
            <person name="Smith A.M."/>
            <person name="Aeby G.S."/>
            <person name="Callahan S.M."/>
            <person name="Belcaid M."/>
        </authorList>
    </citation>
    <scope>NUCLEOTIDE SEQUENCE [LARGE SCALE GENOMIC DNA]</scope>
    <source>
        <strain evidence="1 2">OCN003</strain>
    </source>
</reference>
<gene>
    <name evidence="1" type="ORF">OM33_11825</name>
</gene>
<dbReference type="Proteomes" id="UP000030341">
    <property type="component" value="Chromosome 1"/>
</dbReference>
<keyword evidence="2" id="KW-1185">Reference proteome</keyword>
<name>A0A0A7EGJ7_9GAMM</name>
<dbReference type="RefSeq" id="WP_038641963.1">
    <property type="nucleotide sequence ID" value="NZ_CP009888.1"/>
</dbReference>
<organism evidence="1 2">
    <name type="scientific">Pseudoalteromonas piratica</name>
    <dbReference type="NCBI Taxonomy" id="1348114"/>
    <lineage>
        <taxon>Bacteria</taxon>
        <taxon>Pseudomonadati</taxon>
        <taxon>Pseudomonadota</taxon>
        <taxon>Gammaproteobacteria</taxon>
        <taxon>Alteromonadales</taxon>
        <taxon>Pseudoalteromonadaceae</taxon>
        <taxon>Pseudoalteromonas</taxon>
    </lineage>
</organism>
<dbReference type="OrthoDB" id="5845356at2"/>
<evidence type="ECO:0000313" key="1">
    <source>
        <dbReference type="EMBL" id="AIY65754.1"/>
    </source>
</evidence>
<dbReference type="STRING" id="1348114.OM33_11825"/>
<dbReference type="EMBL" id="CP009888">
    <property type="protein sequence ID" value="AIY65754.1"/>
    <property type="molecule type" value="Genomic_DNA"/>
</dbReference>
<dbReference type="HOGENOM" id="CLU_699936_0_0_6"/>
<evidence type="ECO:0000313" key="2">
    <source>
        <dbReference type="Proteomes" id="UP000030341"/>
    </source>
</evidence>
<sequence length="415" mass="47681">MIPPKRILTTLVDNWSLIEALIKRFDFSDFSFQDAQSLLKILDPKLSSEAVFKQINKLIQLEIIIPLAKSSQLEINRAIADFSQFLLQEESLGLVGEIHVLVDDLARLNQRLSNAGFNDDEMEIKRNARIMDERVRKIVKLFQHNQNAIFNLVEQAKSNDSNLTLAKRYKAVIEAFDEYIEPMLNMVDIGGEFKLCFEQIEASLSDLILHFTTLGKFKHEKRQLEQLRSRILDMYLIGQQSLTKSADVLLPLREELRRNTQLTKQTSEVLALIRKQGVDKILGEFMPYFSSEAQRLSLGSNNQITAYMAELAEFEHDEYELPDISAVNQYTAPNIPDYNQVKQRFTQAKRSKKASIMDFLTTTYDELETDELLYLYQKLASDNTLAISHGEQVTIQNGNKQLTLKPYLARSVSSD</sequence>
<dbReference type="eggNOG" id="ENOG502Z8PV">
    <property type="taxonomic scope" value="Bacteria"/>
</dbReference>
<protein>
    <submittedName>
        <fullName evidence="1">Uncharacterized protein</fullName>
    </submittedName>
</protein>
<proteinExistence type="predicted"/>
<accession>A0A0A7EGJ7</accession>
<dbReference type="KEGG" id="pseo:OM33_11825"/>
<dbReference type="AlphaFoldDB" id="A0A0A7EGJ7"/>